<gene>
    <name evidence="1" type="ORF">SAMN04487901_10749</name>
</gene>
<dbReference type="Proteomes" id="UP000198779">
    <property type="component" value="Unassembled WGS sequence"/>
</dbReference>
<accession>A0A1G7W6C9</accession>
<dbReference type="STRING" id="645274.SAMN04487901_10749"/>
<protein>
    <submittedName>
        <fullName evidence="1">Uncharacterized protein</fullName>
    </submittedName>
</protein>
<evidence type="ECO:0000313" key="1">
    <source>
        <dbReference type="EMBL" id="SDG66720.1"/>
    </source>
</evidence>
<name>A0A1G7W6C9_9BACT</name>
<evidence type="ECO:0000313" key="2">
    <source>
        <dbReference type="Proteomes" id="UP000198779"/>
    </source>
</evidence>
<sequence length="30" mass="3420">MALLKESDQIANLRDAEVFFCFGQTSPKIF</sequence>
<reference evidence="2" key="1">
    <citation type="submission" date="2016-10" db="EMBL/GenBank/DDBJ databases">
        <authorList>
            <person name="Varghese N."/>
            <person name="Submissions S."/>
        </authorList>
    </citation>
    <scope>NUCLEOTIDE SEQUENCE [LARGE SCALE GENOMIC DNA]</scope>
    <source>
        <strain evidence="2">BP1-148</strain>
    </source>
</reference>
<keyword evidence="2" id="KW-1185">Reference proteome</keyword>
<proteinExistence type="predicted"/>
<dbReference type="AlphaFoldDB" id="A0A1G7W6C9"/>
<organism evidence="1 2">
    <name type="scientific">Prevotella communis</name>
    <dbReference type="NCBI Taxonomy" id="2913614"/>
    <lineage>
        <taxon>Bacteria</taxon>
        <taxon>Pseudomonadati</taxon>
        <taxon>Bacteroidota</taxon>
        <taxon>Bacteroidia</taxon>
        <taxon>Bacteroidales</taxon>
        <taxon>Prevotellaceae</taxon>
        <taxon>Prevotella</taxon>
    </lineage>
</organism>
<dbReference type="EMBL" id="FNCQ01000007">
    <property type="protein sequence ID" value="SDG66720.1"/>
    <property type="molecule type" value="Genomic_DNA"/>
</dbReference>